<gene>
    <name evidence="1" type="ORF">AAH991_31310</name>
</gene>
<proteinExistence type="predicted"/>
<keyword evidence="2" id="KW-1185">Reference proteome</keyword>
<organism evidence="1 2">
    <name type="scientific">Microbispora maris</name>
    <dbReference type="NCBI Taxonomy" id="3144104"/>
    <lineage>
        <taxon>Bacteria</taxon>
        <taxon>Bacillati</taxon>
        <taxon>Actinomycetota</taxon>
        <taxon>Actinomycetes</taxon>
        <taxon>Streptosporangiales</taxon>
        <taxon>Streptosporangiaceae</taxon>
        <taxon>Microbispora</taxon>
    </lineage>
</organism>
<sequence length="104" mass="11394">MRDRRPGAVLQHLDRAEQTSQADPLAFDVRRVEQPFGDGQGGRLFCEAALGLDHLLLDFDLEFVQESVLVARSGHRSSLFCSVRMARPGDATTGAARGAEEPRS</sequence>
<accession>A0ABV0AWJ4</accession>
<name>A0ABV0AWJ4_9ACTN</name>
<dbReference type="Proteomes" id="UP001447516">
    <property type="component" value="Unassembled WGS sequence"/>
</dbReference>
<reference evidence="1 2" key="1">
    <citation type="submission" date="2024-05" db="EMBL/GenBank/DDBJ databases">
        <title>Microbispora sp.ZYX-F-249.</title>
        <authorList>
            <person name="Xie H."/>
        </authorList>
    </citation>
    <scope>NUCLEOTIDE SEQUENCE [LARGE SCALE GENOMIC DNA]</scope>
    <source>
        <strain evidence="1 2">ZYX-F-249</strain>
    </source>
</reference>
<comment type="caution">
    <text evidence="1">The sequence shown here is derived from an EMBL/GenBank/DDBJ whole genome shotgun (WGS) entry which is preliminary data.</text>
</comment>
<evidence type="ECO:0000313" key="1">
    <source>
        <dbReference type="EMBL" id="MEN3539634.1"/>
    </source>
</evidence>
<dbReference type="RefSeq" id="WP_346229523.1">
    <property type="nucleotide sequence ID" value="NZ_JBDJAW010000036.1"/>
</dbReference>
<evidence type="ECO:0000313" key="2">
    <source>
        <dbReference type="Proteomes" id="UP001447516"/>
    </source>
</evidence>
<dbReference type="EMBL" id="JBDJAW010000036">
    <property type="protein sequence ID" value="MEN3539634.1"/>
    <property type="molecule type" value="Genomic_DNA"/>
</dbReference>
<protein>
    <submittedName>
        <fullName evidence="1">Uncharacterized protein</fullName>
    </submittedName>
</protein>